<organism evidence="1 2">
    <name type="scientific">Phytophthora lilii</name>
    <dbReference type="NCBI Taxonomy" id="2077276"/>
    <lineage>
        <taxon>Eukaryota</taxon>
        <taxon>Sar</taxon>
        <taxon>Stramenopiles</taxon>
        <taxon>Oomycota</taxon>
        <taxon>Peronosporomycetes</taxon>
        <taxon>Peronosporales</taxon>
        <taxon>Peronosporaceae</taxon>
        <taxon>Phytophthora</taxon>
    </lineage>
</organism>
<sequence>MSAIPDFGASIPKKFKSASMGDIPALDMKALFRLVVLGPSFSGKNNLCMFILKHSPHVFAHLTIIARNPHQELYEYLRDKLEGFITYADPDTPPKVDQVRHTPYKPQLVIIDDYSNDKLLQKNIFSHYYTRGRHFKLLTIFLSHSYFATDKMIRLNSEYVAMLKANSKRDLQMVVKDFNIRGVDERSIVYYYNKATERKGQMLFVDSLPGSAADFKDVACAVQSTSMYNSEYNIDTTQFSNNSCKINVPTAGTTSSVSVILPDGLYSYSDIHRSIQTALVNAGAYLINPSGENVFYIQLTENSVGLYSSGGTGLPTTTRVPRLIIDNASFGNVVGLTAGTYPSASATVSSAQLSNTIPQIHPTSSYIVRCDLIKNEYVACGDILSAFDRGDAQVGQLVSYKQSQYAWMNCINGSRTSITISIFNQNDTKVKFRDTSVLIMLLFRPKK</sequence>
<protein>
    <submittedName>
        <fullName evidence="1">Unnamed protein product</fullName>
    </submittedName>
</protein>
<dbReference type="Proteomes" id="UP001165083">
    <property type="component" value="Unassembled WGS sequence"/>
</dbReference>
<gene>
    <name evidence="1" type="ORF">Plil01_001645700</name>
</gene>
<name>A0A9W6XK51_9STRA</name>
<dbReference type="EMBL" id="BSXW01001966">
    <property type="protein sequence ID" value="GMF40140.1"/>
    <property type="molecule type" value="Genomic_DNA"/>
</dbReference>
<dbReference type="OrthoDB" id="108516at2759"/>
<keyword evidence="2" id="KW-1185">Reference proteome</keyword>
<proteinExistence type="predicted"/>
<evidence type="ECO:0000313" key="2">
    <source>
        <dbReference type="Proteomes" id="UP001165083"/>
    </source>
</evidence>
<reference evidence="1" key="1">
    <citation type="submission" date="2023-04" db="EMBL/GenBank/DDBJ databases">
        <title>Phytophthora lilii NBRC 32176.</title>
        <authorList>
            <person name="Ichikawa N."/>
            <person name="Sato H."/>
            <person name="Tonouchi N."/>
        </authorList>
    </citation>
    <scope>NUCLEOTIDE SEQUENCE</scope>
    <source>
        <strain evidence="1">NBRC 32176</strain>
    </source>
</reference>
<comment type="caution">
    <text evidence="1">The sequence shown here is derived from an EMBL/GenBank/DDBJ whole genome shotgun (WGS) entry which is preliminary data.</text>
</comment>
<evidence type="ECO:0000313" key="1">
    <source>
        <dbReference type="EMBL" id="GMF40140.1"/>
    </source>
</evidence>
<accession>A0A9W6XK51</accession>
<dbReference type="AlphaFoldDB" id="A0A9W6XK51"/>